<name>A0AAE9FLK3_9CAUD</name>
<proteinExistence type="predicted"/>
<evidence type="ECO:0000313" key="2">
    <source>
        <dbReference type="Proteomes" id="UP000829466"/>
    </source>
</evidence>
<reference evidence="1 2" key="1">
    <citation type="submission" date="2021-12" db="EMBL/GenBank/DDBJ databases">
        <title>Characterization of bacteriophage vB_SmaM_Ps15 infective to Stenotrophomonas maltophila clinical ocular isolates.</title>
        <authorList>
            <person name="Damnjanovic D."/>
            <person name="Vazquez-Campos X."/>
            <person name="Elliott L."/>
            <person name="Willcox M."/>
            <person name="Bridge W.J."/>
        </authorList>
    </citation>
    <scope>NUCLEOTIDE SEQUENCE [LARGE SCALE GENOMIC DNA]</scope>
</reference>
<keyword evidence="2" id="KW-1185">Reference proteome</keyword>
<dbReference type="EMBL" id="OL702939">
    <property type="protein sequence ID" value="UMO77225.1"/>
    <property type="molecule type" value="Genomic_DNA"/>
</dbReference>
<protein>
    <submittedName>
        <fullName evidence="1">Uncharacterized protein</fullName>
    </submittedName>
</protein>
<evidence type="ECO:0000313" key="1">
    <source>
        <dbReference type="EMBL" id="UMO77225.1"/>
    </source>
</evidence>
<sequence length="104" mass="12079">MRQLAVYSDPLHQAGKRLQKLFAEDDRLVGYSKEDGRVFLYLDTSGDWAFDDGAYTMSAENVNEAIRVYKQTIQKIERCPYCKDRGYTWSHSLAPYKIPCNCKE</sequence>
<dbReference type="Proteomes" id="UP000829466">
    <property type="component" value="Segment"/>
</dbReference>
<organism evidence="1 2">
    <name type="scientific">Stenotrophomonas maltophilia phage vB_SmaM_Ps15</name>
    <dbReference type="NCBI Taxonomy" id="3071007"/>
    <lineage>
        <taxon>Viruses</taxon>
        <taxon>Duplodnaviria</taxon>
        <taxon>Heunggongvirae</taxon>
        <taxon>Uroviricota</taxon>
        <taxon>Caudoviricetes</taxon>
        <taxon>Menderavirus</taxon>
        <taxon>Menderavirus Ps15</taxon>
    </lineage>
</organism>
<accession>A0AAE9FLK3</accession>
<gene>
    <name evidence="1" type="ORF">SmaMPs15_000074</name>
</gene>